<feature type="domain" description="Nuclear Testis protein N-terminal" evidence="5">
    <location>
        <begin position="886"/>
        <end position="1344"/>
    </location>
</feature>
<comment type="caution">
    <text evidence="7">The sequence shown here is derived from an EMBL/GenBank/DDBJ whole genome shotgun (WGS) entry which is preliminary data.</text>
</comment>
<dbReference type="InterPro" id="IPR043636">
    <property type="entry name" value="L1_RRM_dom"/>
</dbReference>
<dbReference type="InterPro" id="IPR024310">
    <property type="entry name" value="NUT"/>
</dbReference>
<feature type="compositionally biased region" description="Basic and acidic residues" evidence="3">
    <location>
        <begin position="62"/>
        <end position="89"/>
    </location>
</feature>
<comment type="similarity">
    <text evidence="1">Belongs to the NUT family.</text>
</comment>
<feature type="domain" description="L1 transposable element dsRBD-like" evidence="6">
    <location>
        <begin position="206"/>
        <end position="269"/>
    </location>
</feature>
<dbReference type="Pfam" id="PF12881">
    <property type="entry name" value="NUT"/>
    <property type="match status" value="2"/>
</dbReference>
<comment type="similarity">
    <text evidence="2">Belongs to the transposase 22 family.</text>
</comment>
<keyword evidence="8" id="KW-1185">Reference proteome</keyword>
<evidence type="ECO:0000313" key="8">
    <source>
        <dbReference type="Proteomes" id="UP000527355"/>
    </source>
</evidence>
<dbReference type="InterPro" id="IPR035300">
    <property type="entry name" value="L1_dsRBD"/>
</dbReference>
<evidence type="ECO:0000256" key="2">
    <source>
        <dbReference type="ARBA" id="ARBA00061640"/>
    </source>
</evidence>
<feature type="region of interest" description="Disordered" evidence="3">
    <location>
        <begin position="578"/>
        <end position="601"/>
    </location>
</feature>
<feature type="region of interest" description="Disordered" evidence="3">
    <location>
        <begin position="1051"/>
        <end position="1074"/>
    </location>
</feature>
<evidence type="ECO:0000256" key="3">
    <source>
        <dbReference type="SAM" id="MobiDB-lite"/>
    </source>
</evidence>
<evidence type="ECO:0000259" key="6">
    <source>
        <dbReference type="Pfam" id="PF17490"/>
    </source>
</evidence>
<feature type="compositionally biased region" description="Pro residues" evidence="3">
    <location>
        <begin position="1186"/>
        <end position="1200"/>
    </location>
</feature>
<feature type="region of interest" description="Disordered" evidence="3">
    <location>
        <begin position="1228"/>
        <end position="1257"/>
    </location>
</feature>
<dbReference type="PANTHER" id="PTHR22879:SF14">
    <property type="entry name" value="NUT FAMILY MEMBER 2A-RELATED"/>
    <property type="match status" value="1"/>
</dbReference>
<feature type="region of interest" description="Disordered" evidence="3">
    <location>
        <begin position="59"/>
        <end position="89"/>
    </location>
</feature>
<dbReference type="VEuPathDB" id="HostDB:LOC118666859"/>
<evidence type="ECO:0000259" key="5">
    <source>
        <dbReference type="Pfam" id="PF12881"/>
    </source>
</evidence>
<dbReference type="EMBL" id="JABWUV010000012">
    <property type="protein sequence ID" value="KAF6314929.1"/>
    <property type="molecule type" value="Genomic_DNA"/>
</dbReference>
<name>A0A7J7UPT9_MYOMY</name>
<organism evidence="7 8">
    <name type="scientific">Myotis myotis</name>
    <name type="common">Greater mouse-eared bat</name>
    <name type="synonym">Vespertilio myotis</name>
    <dbReference type="NCBI Taxonomy" id="51298"/>
    <lineage>
        <taxon>Eukaryota</taxon>
        <taxon>Metazoa</taxon>
        <taxon>Chordata</taxon>
        <taxon>Craniata</taxon>
        <taxon>Vertebrata</taxon>
        <taxon>Euteleostomi</taxon>
        <taxon>Mammalia</taxon>
        <taxon>Eutheria</taxon>
        <taxon>Laurasiatheria</taxon>
        <taxon>Chiroptera</taxon>
        <taxon>Yangochiroptera</taxon>
        <taxon>Vespertilionidae</taxon>
        <taxon>Myotis</taxon>
    </lineage>
</organism>
<evidence type="ECO:0000313" key="7">
    <source>
        <dbReference type="EMBL" id="KAF6314929.1"/>
    </source>
</evidence>
<gene>
    <name evidence="7" type="ORF">mMyoMyo1_008703</name>
</gene>
<evidence type="ECO:0000259" key="4">
    <source>
        <dbReference type="Pfam" id="PF02994"/>
    </source>
</evidence>
<dbReference type="Proteomes" id="UP000527355">
    <property type="component" value="Unassembled WGS sequence"/>
</dbReference>
<evidence type="ECO:0000256" key="1">
    <source>
        <dbReference type="ARBA" id="ARBA00010586"/>
    </source>
</evidence>
<feature type="domain" description="L1 transposable element RRM" evidence="4">
    <location>
        <begin position="107"/>
        <end position="202"/>
    </location>
</feature>
<dbReference type="Pfam" id="PF02994">
    <property type="entry name" value="Transposase_22"/>
    <property type="match status" value="1"/>
</dbReference>
<dbReference type="Gene3D" id="3.30.70.1820">
    <property type="entry name" value="L1 transposable element, RRM domain"/>
    <property type="match status" value="1"/>
</dbReference>
<feature type="compositionally biased region" description="Pro residues" evidence="3">
    <location>
        <begin position="713"/>
        <end position="727"/>
    </location>
</feature>
<feature type="domain" description="Nuclear Testis protein N-terminal" evidence="5">
    <location>
        <begin position="413"/>
        <end position="854"/>
    </location>
</feature>
<dbReference type="PANTHER" id="PTHR22879">
    <property type="entry name" value="NUT FAMILY MEMBER 1"/>
    <property type="match status" value="1"/>
</dbReference>
<feature type="region of interest" description="Disordered" evidence="3">
    <location>
        <begin position="705"/>
        <end position="769"/>
    </location>
</feature>
<sequence>MEDIEFRTTLLRSLKNCLEAADKLNEIYKKTNETLDVMMGNQLEIKHTRTEITNIIQTPDSRPQERKNQVNDLKCEEAKNTQPEGRNEKRIQKCEDSVRSLWDSFKRTNIRIIGVPEDEREQDIENLFEEIMTENFPHLVKEMDLQVQEARRTPDKRNPKRTTPRHIIIKMPRAKDKERILKAARERNSVTYKGIPIRLSADFSTETLQARREWQEIFKVMNTKNLQPRLLYPAKLSFRIEGQIKSFTDKEKLKEFITTKPGLYEMLKDLQFDLLSLIQLVAHQQFLHVFQYRFVFGQTIIVLTPYANQLQNQRGDPKAIAGRGGHEDIGYHGDRTEPHITLFGPGGWLVSQRRKTTSRPCGFLQQRGIIRNAPAMRTRGKTIQGSKMLMTLCHASSQQLFVAAASAVLGADVTLKPSASMTSFMARHFPQPTTGPTHRPPWEQHLPPLRILSFPPGRPLVLPALPRTPVVAGDAGQGPVGPEACNIMDQVRSEGGRPQPSQTQTIVLTQAPLNGSAPGAIYGGAVCPAPLFLEATAVETIMSSSAFGGTQAGNGGWCPGLPPQAPPPAAQLAPIIPRVDPGPQPHGASREGGLAASQSKASLDDACNPKSVYEDFRRWQCFKALAQGHLPQSPDVGALCCFLMPALRSLSRLRPTMTLEEGIGQAMQKWQRKSNFDRRVYSEMAEKFMEFEVEEQMQFEKLQLKKGAHTQPPAAPPRPDSRGPPAPVVGRQPARTTRKAVPSAQCAHTPQPPWETESRNGTPPEAEQEDMEIMDELPMGAPGGGREDEEKEWLQDEGLLSYLDQLCSQEDFVTQVEAVIHPQFMEQIMSPDAQQDPLALAEELEQEEGLTAAQGAQSASVLFAGSPPPFTLSFVSTASAVLGADVTLKPSASMTSFMARHFPQPTTGPTHRPPWEQHLPPLRILSFPPGRPLVLPALPRTPVVAGDAGQGPVGPEACNIMDQVRSEGGRPQPSQTQTIVLTQAPLNGSAPGAIYGGAVCPAPLFLEATAVETIMSSSAFGGTQAGNGGWCPGLPPQAPPPAAQLAPIIPRVDPGPQPHGASREGGLAASQSKASLDDACNPKSVYEDFRRWQCFKALAQGHLPQSPDVGALCCFLMPALRSLSRLRPTMTLEEGIGQAMQKWQRKSNFDRRVYSEMAEKFMEFEVEEQMQFEKLQLKKGAHTQPPAAPPRPDSRGPPAPVVGRQPGGSFIPSRSLLFPLCPARTTRKAVPSAQCAHTPQPPWETESRNGTPPEAEQEDMDIMDELPMGAPGGGREDEEKEWLQDEGLLSYLDQLCSQEDFVTQVEAVIHPQFMEQIMSPDAQQDPLALAEELEQEEGLTAAQVQV</sequence>
<dbReference type="Gene3D" id="3.30.250.20">
    <property type="entry name" value="L1 transposable element, C-terminal domain"/>
    <property type="match status" value="1"/>
</dbReference>
<dbReference type="Pfam" id="PF17490">
    <property type="entry name" value="Tnp_22_dsRBD"/>
    <property type="match status" value="1"/>
</dbReference>
<accession>A0A7J7UPT9</accession>
<dbReference type="InterPro" id="IPR042566">
    <property type="entry name" value="L1_C"/>
</dbReference>
<evidence type="ECO:0008006" key="9">
    <source>
        <dbReference type="Google" id="ProtNLM"/>
    </source>
</evidence>
<dbReference type="InterPro" id="IPR024309">
    <property type="entry name" value="NUT_N"/>
</dbReference>
<dbReference type="FunFam" id="3.30.70.1820:FF:000002">
    <property type="entry name" value="LINE-1 retrotransposable element ORF1 protein"/>
    <property type="match status" value="1"/>
</dbReference>
<protein>
    <recommendedName>
        <fullName evidence="9">Nuclear Testis protein N-terminal domain-containing protein</fullName>
    </recommendedName>
</protein>
<reference evidence="7 8" key="1">
    <citation type="journal article" date="2020" name="Nature">
        <title>Six reference-quality genomes reveal evolution of bat adaptations.</title>
        <authorList>
            <person name="Jebb D."/>
            <person name="Huang Z."/>
            <person name="Pippel M."/>
            <person name="Hughes G.M."/>
            <person name="Lavrichenko K."/>
            <person name="Devanna P."/>
            <person name="Winkler S."/>
            <person name="Jermiin L.S."/>
            <person name="Skirmuntt E.C."/>
            <person name="Katzourakis A."/>
            <person name="Burkitt-Gray L."/>
            <person name="Ray D.A."/>
            <person name="Sullivan K.A.M."/>
            <person name="Roscito J.G."/>
            <person name="Kirilenko B.M."/>
            <person name="Davalos L.M."/>
            <person name="Corthals A.P."/>
            <person name="Power M.L."/>
            <person name="Jones G."/>
            <person name="Ransome R.D."/>
            <person name="Dechmann D.K.N."/>
            <person name="Locatelli A.G."/>
            <person name="Puechmaille S.J."/>
            <person name="Fedrigo O."/>
            <person name="Jarvis E.D."/>
            <person name="Hiller M."/>
            <person name="Vernes S.C."/>
            <person name="Myers E.W."/>
            <person name="Teeling E.C."/>
        </authorList>
    </citation>
    <scope>NUCLEOTIDE SEQUENCE [LARGE SCALE GENOMIC DNA]</scope>
    <source>
        <strain evidence="7">MMyoMyo1</strain>
        <tissue evidence="7">Flight muscle</tissue>
    </source>
</reference>
<dbReference type="VEuPathDB" id="HostDB:GeneID_118649924"/>
<proteinExistence type="inferred from homology"/>
<feature type="region of interest" description="Disordered" evidence="3">
    <location>
        <begin position="1178"/>
        <end position="1210"/>
    </location>
</feature>